<sequence>MALVARLQKTVPEQTNADITHNLETLQFESALTEEEKQMLRLRAISHATTVSACAQATFLVSILHEARQLKKQIKSPQKRTAKILQDQEPRDPLKVGIIGCGRLGSQLAHCLLTYGNVGPKDMKISTRRPETLEYLQNKGTDCFYDNIKLVSTSHIIFLCVLPSNIPSVIEEIKDHVPKHSIVYSLASSYTIKKLKQLLIGSSILRPEYTWDSESEVNTWDYSVNISTALEDPVVVEKTCPLGYRQSECVVKINEKFAELMIFAFMNQCAHLRLNKTETLDMLHMVVFDQVEEDRLKEEDFIKKTEDSTGLFPRFDLARISEIKTSVLRRITQSEPLRKGFVKKYLQIFDNYVQQKAYNQMYGET</sequence>
<proteinExistence type="inferred from homology"/>
<dbReference type="Pfam" id="PF03807">
    <property type="entry name" value="F420_oxidored"/>
    <property type="match status" value="1"/>
</dbReference>
<dbReference type="PANTHER" id="PTHR11645:SF58">
    <property type="entry name" value="NADP-DEPENDENT OXIDOREDUCTASE DOMAIN-CONTAINING PROTEIN 1"/>
    <property type="match status" value="1"/>
</dbReference>
<accession>A0ABQ9F1B3</accession>
<name>A0ABQ9F1B3_TEGGR</name>
<dbReference type="EMBL" id="JARBDR010000657">
    <property type="protein sequence ID" value="KAJ8309313.1"/>
    <property type="molecule type" value="Genomic_DNA"/>
</dbReference>
<comment type="caution">
    <text evidence="3">The sequence shown here is derived from an EMBL/GenBank/DDBJ whole genome shotgun (WGS) entry which is preliminary data.</text>
</comment>
<dbReference type="SUPFAM" id="SSF51735">
    <property type="entry name" value="NAD(P)-binding Rossmann-fold domains"/>
    <property type="match status" value="1"/>
</dbReference>
<dbReference type="PANTHER" id="PTHR11645">
    <property type="entry name" value="PYRROLINE-5-CARBOXYLATE REDUCTASE"/>
    <property type="match status" value="1"/>
</dbReference>
<organism evidence="3 4">
    <name type="scientific">Tegillarca granosa</name>
    <name type="common">Malaysian cockle</name>
    <name type="synonym">Anadara granosa</name>
    <dbReference type="NCBI Taxonomy" id="220873"/>
    <lineage>
        <taxon>Eukaryota</taxon>
        <taxon>Metazoa</taxon>
        <taxon>Spiralia</taxon>
        <taxon>Lophotrochozoa</taxon>
        <taxon>Mollusca</taxon>
        <taxon>Bivalvia</taxon>
        <taxon>Autobranchia</taxon>
        <taxon>Pteriomorphia</taxon>
        <taxon>Arcoida</taxon>
        <taxon>Arcoidea</taxon>
        <taxon>Arcidae</taxon>
        <taxon>Tegillarca</taxon>
    </lineage>
</organism>
<evidence type="ECO:0000313" key="4">
    <source>
        <dbReference type="Proteomes" id="UP001217089"/>
    </source>
</evidence>
<protein>
    <recommendedName>
        <fullName evidence="2">Pyrroline-5-carboxylate reductase catalytic N-terminal domain-containing protein</fullName>
    </recommendedName>
</protein>
<evidence type="ECO:0000256" key="1">
    <source>
        <dbReference type="ARBA" id="ARBA00005525"/>
    </source>
</evidence>
<dbReference type="InterPro" id="IPR036291">
    <property type="entry name" value="NAD(P)-bd_dom_sf"/>
</dbReference>
<evidence type="ECO:0000259" key="2">
    <source>
        <dbReference type="Pfam" id="PF03807"/>
    </source>
</evidence>
<comment type="similarity">
    <text evidence="1">Belongs to the pyrroline-5-carboxylate reductase family.</text>
</comment>
<dbReference type="Gene3D" id="3.40.50.720">
    <property type="entry name" value="NAD(P)-binding Rossmann-like Domain"/>
    <property type="match status" value="1"/>
</dbReference>
<gene>
    <name evidence="3" type="ORF">KUTeg_014187</name>
</gene>
<dbReference type="Proteomes" id="UP001217089">
    <property type="component" value="Unassembled WGS sequence"/>
</dbReference>
<feature type="domain" description="Pyrroline-5-carboxylate reductase catalytic N-terminal" evidence="2">
    <location>
        <begin position="95"/>
        <end position="186"/>
    </location>
</feature>
<keyword evidence="4" id="KW-1185">Reference proteome</keyword>
<reference evidence="3 4" key="1">
    <citation type="submission" date="2022-12" db="EMBL/GenBank/DDBJ databases">
        <title>Chromosome-level genome of Tegillarca granosa.</title>
        <authorList>
            <person name="Kim J."/>
        </authorList>
    </citation>
    <scope>NUCLEOTIDE SEQUENCE [LARGE SCALE GENOMIC DNA]</scope>
    <source>
        <strain evidence="3">Teg-2019</strain>
        <tissue evidence="3">Adductor muscle</tissue>
    </source>
</reference>
<dbReference type="InterPro" id="IPR028939">
    <property type="entry name" value="P5C_Rdtase_cat_N"/>
</dbReference>
<evidence type="ECO:0000313" key="3">
    <source>
        <dbReference type="EMBL" id="KAJ8309313.1"/>
    </source>
</evidence>